<feature type="transmembrane region" description="Helical" evidence="1">
    <location>
        <begin position="29"/>
        <end position="51"/>
    </location>
</feature>
<dbReference type="PANTHER" id="PTHR12277:SF79">
    <property type="entry name" value="XAA-PRO DIPEPTIDYL-PEPTIDASE-RELATED"/>
    <property type="match status" value="1"/>
</dbReference>
<keyword evidence="1" id="KW-0472">Membrane</keyword>
<dbReference type="AlphaFoldDB" id="A0A199NSU0"/>
<accession>A0A199NSU0</accession>
<dbReference type="InterPro" id="IPR000073">
    <property type="entry name" value="AB_hydrolase_1"/>
</dbReference>
<proteinExistence type="predicted"/>
<dbReference type="GO" id="GO:0003824">
    <property type="term" value="F:catalytic activity"/>
    <property type="evidence" value="ECO:0007669"/>
    <property type="project" value="UniProtKB-ARBA"/>
</dbReference>
<evidence type="ECO:0000259" key="2">
    <source>
        <dbReference type="Pfam" id="PF00561"/>
    </source>
</evidence>
<feature type="domain" description="AB hydrolase-1" evidence="2">
    <location>
        <begin position="254"/>
        <end position="301"/>
    </location>
</feature>
<dbReference type="PANTHER" id="PTHR12277">
    <property type="entry name" value="ALPHA/BETA HYDROLASE DOMAIN-CONTAINING PROTEIN"/>
    <property type="match status" value="1"/>
</dbReference>
<dbReference type="Pfam" id="PF00561">
    <property type="entry name" value="Abhydrolase_1"/>
    <property type="match status" value="1"/>
</dbReference>
<dbReference type="Proteomes" id="UP000053171">
    <property type="component" value="Unassembled WGS sequence"/>
</dbReference>
<reference evidence="3" key="1">
    <citation type="submission" date="2016-06" db="EMBL/GenBank/DDBJ databases">
        <title>Identification of putative biosynthetic pathways for the production of bioactive secondary metabolites by the marine actinomycete Kocuria kristinae RUTW2-3.</title>
        <authorList>
            <person name="Waterworth S.C."/>
            <person name="Walmsley T.A."/>
            <person name="Matongo T."/>
            <person name="Davies-Coleman M.T."/>
            <person name="Dorrington R.A."/>
        </authorList>
    </citation>
    <scope>NUCLEOTIDE SEQUENCE [LARGE SCALE GENOMIC DNA]</scope>
    <source>
        <strain evidence="3">RUTW2-3</strain>
    </source>
</reference>
<dbReference type="InterPro" id="IPR029058">
    <property type="entry name" value="AB_hydrolase_fold"/>
</dbReference>
<name>A0A199NSU0_9MICC</name>
<keyword evidence="1" id="KW-0812">Transmembrane</keyword>
<evidence type="ECO:0000313" key="3">
    <source>
        <dbReference type="EMBL" id="OAX52154.1"/>
    </source>
</evidence>
<dbReference type="RefSeq" id="WP_064725250.1">
    <property type="nucleotide sequence ID" value="NZ_LJBJ02000007.1"/>
</dbReference>
<dbReference type="Gene3D" id="3.40.50.1820">
    <property type="entry name" value="alpha/beta hydrolase"/>
    <property type="match status" value="1"/>
</dbReference>
<sequence length="417" mass="44759">MTSTASTPHTGLRRALGSRSWRAGLRTGLIAGGALTGLGATAAAGIAGYYARMAVTPPTPTSSEVLPILGVGFDTPDPEEGRTPTSVTLPANAETLVPGRYQISFDGGRSQARLGEILSYSPKLGTVVRAVEHVESGDLGAAKKVRWSGAIWRDPADAGYPFEEVTLDLPVGEAPAWLVPAPAGSSGQTWAIMVHGRGASRQETLRALATTQRLGLTSLHVTYRNGSDAPASADGRYGLGFTEWQDVQVAVEYALAHGARDLVLFGWSMGGAIALQTADKSPDAERIRALVLDGPVVDWFELIRFHTGQYRLPLRLGQLVADLLSAQRATLMTGLDHPIRLTDLDWITRSAELRVPTLILHSVDDEYVPASASIELAERSPRVTLVPFQKARHTKEWNVDPARWEAAVLEWLPAQLG</sequence>
<dbReference type="SUPFAM" id="SSF53474">
    <property type="entry name" value="alpha/beta-Hydrolases"/>
    <property type="match status" value="1"/>
</dbReference>
<evidence type="ECO:0000313" key="4">
    <source>
        <dbReference type="Proteomes" id="UP000053171"/>
    </source>
</evidence>
<evidence type="ECO:0000256" key="1">
    <source>
        <dbReference type="SAM" id="Phobius"/>
    </source>
</evidence>
<gene>
    <name evidence="3" type="ORF">AN277_0204915</name>
</gene>
<keyword evidence="1" id="KW-1133">Transmembrane helix</keyword>
<organism evidence="3 4">
    <name type="scientific">Rothia kristinae</name>
    <dbReference type="NCBI Taxonomy" id="37923"/>
    <lineage>
        <taxon>Bacteria</taxon>
        <taxon>Bacillati</taxon>
        <taxon>Actinomycetota</taxon>
        <taxon>Actinomycetes</taxon>
        <taxon>Micrococcales</taxon>
        <taxon>Micrococcaceae</taxon>
        <taxon>Rothia</taxon>
    </lineage>
</organism>
<comment type="caution">
    <text evidence="3">The sequence shown here is derived from an EMBL/GenBank/DDBJ whole genome shotgun (WGS) entry which is preliminary data.</text>
</comment>
<protein>
    <recommendedName>
        <fullName evidence="2">AB hydrolase-1 domain-containing protein</fullName>
    </recommendedName>
</protein>
<dbReference type="EMBL" id="LJBJ02000007">
    <property type="protein sequence ID" value="OAX52154.1"/>
    <property type="molecule type" value="Genomic_DNA"/>
</dbReference>
<keyword evidence="4" id="KW-1185">Reference proteome</keyword>